<feature type="transmembrane region" description="Helical" evidence="1">
    <location>
        <begin position="12"/>
        <end position="32"/>
    </location>
</feature>
<protein>
    <submittedName>
        <fullName evidence="3">Phosphatase PAP2 family protein</fullName>
    </submittedName>
</protein>
<keyword evidence="1" id="KW-0472">Membrane</keyword>
<accession>A0ABW4LCB5</accession>
<keyword evidence="1" id="KW-0812">Transmembrane</keyword>
<keyword evidence="4" id="KW-1185">Reference proteome</keyword>
<name>A0ABW4LCB5_9MICO</name>
<dbReference type="Proteomes" id="UP001597277">
    <property type="component" value="Unassembled WGS sequence"/>
</dbReference>
<comment type="caution">
    <text evidence="3">The sequence shown here is derived from an EMBL/GenBank/DDBJ whole genome shotgun (WGS) entry which is preliminary data.</text>
</comment>
<dbReference type="RefSeq" id="WP_388010917.1">
    <property type="nucleotide sequence ID" value="NZ_JBHUEE010000014.1"/>
</dbReference>
<evidence type="ECO:0000259" key="2">
    <source>
        <dbReference type="SMART" id="SM00014"/>
    </source>
</evidence>
<evidence type="ECO:0000313" key="3">
    <source>
        <dbReference type="EMBL" id="MFD1719834.1"/>
    </source>
</evidence>
<evidence type="ECO:0000256" key="1">
    <source>
        <dbReference type="SAM" id="Phobius"/>
    </source>
</evidence>
<dbReference type="SUPFAM" id="SSF48317">
    <property type="entry name" value="Acid phosphatase/Vanadium-dependent haloperoxidase"/>
    <property type="match status" value="1"/>
</dbReference>
<sequence length="293" mass="30499">MSPGTRDGGRRAAGFVLAAAAAGAVLLLWWVFVNHPGGQRLEQVAYEGSSIGRTRLEDSAQQILDVVSVPFLAVVIVVGMSISLIRGRGRDALAVAVVVAGANVTTQVLKYHVLERPDFTGAAQMHWNSLPSGHTTVAATVGAAALLATVPRWRWLATLLGFAYAGGTGISTMIGGWHRASDVVAAFFVVVAWIVLVSAVLRIGGDPVPAGTPSWMVAADRYTRRLFLVVGLAAGFAALLSLMLTTQSDGSSRAELLIAYGGASVGVLSVACLTAFVALWFAGPRPASPRPRG</sequence>
<feature type="transmembrane region" description="Helical" evidence="1">
    <location>
        <begin position="155"/>
        <end position="177"/>
    </location>
</feature>
<reference evidence="4" key="1">
    <citation type="journal article" date="2019" name="Int. J. Syst. Evol. Microbiol.">
        <title>The Global Catalogue of Microorganisms (GCM) 10K type strain sequencing project: providing services to taxonomists for standard genome sequencing and annotation.</title>
        <authorList>
            <consortium name="The Broad Institute Genomics Platform"/>
            <consortium name="The Broad Institute Genome Sequencing Center for Infectious Disease"/>
            <person name="Wu L."/>
            <person name="Ma J."/>
        </authorList>
    </citation>
    <scope>NUCLEOTIDE SEQUENCE [LARGE SCALE GENOMIC DNA]</scope>
    <source>
        <strain evidence="4">JCM 17130</strain>
    </source>
</reference>
<proteinExistence type="predicted"/>
<dbReference type="SMART" id="SM00014">
    <property type="entry name" value="acidPPc"/>
    <property type="match status" value="1"/>
</dbReference>
<feature type="transmembrane region" description="Helical" evidence="1">
    <location>
        <begin position="226"/>
        <end position="245"/>
    </location>
</feature>
<dbReference type="EMBL" id="JBHUEE010000014">
    <property type="protein sequence ID" value="MFD1719834.1"/>
    <property type="molecule type" value="Genomic_DNA"/>
</dbReference>
<gene>
    <name evidence="3" type="ORF">ACFSE6_18490</name>
</gene>
<feature type="transmembrane region" description="Helical" evidence="1">
    <location>
        <begin position="63"/>
        <end position="85"/>
    </location>
</feature>
<dbReference type="InterPro" id="IPR036938">
    <property type="entry name" value="PAP2/HPO_sf"/>
</dbReference>
<dbReference type="Gene3D" id="1.20.144.10">
    <property type="entry name" value="Phosphatidic acid phosphatase type 2/haloperoxidase"/>
    <property type="match status" value="1"/>
</dbReference>
<dbReference type="InterPro" id="IPR000326">
    <property type="entry name" value="PAP2/HPO"/>
</dbReference>
<feature type="transmembrane region" description="Helical" evidence="1">
    <location>
        <begin position="129"/>
        <end position="148"/>
    </location>
</feature>
<feature type="domain" description="Phosphatidic acid phosphatase type 2/haloperoxidase" evidence="2">
    <location>
        <begin position="89"/>
        <end position="198"/>
    </location>
</feature>
<evidence type="ECO:0000313" key="4">
    <source>
        <dbReference type="Proteomes" id="UP001597277"/>
    </source>
</evidence>
<organism evidence="3 4">
    <name type="scientific">Georgenia deserti</name>
    <dbReference type="NCBI Taxonomy" id="2093781"/>
    <lineage>
        <taxon>Bacteria</taxon>
        <taxon>Bacillati</taxon>
        <taxon>Actinomycetota</taxon>
        <taxon>Actinomycetes</taxon>
        <taxon>Micrococcales</taxon>
        <taxon>Bogoriellaceae</taxon>
        <taxon>Georgenia</taxon>
    </lineage>
</organism>
<feature type="transmembrane region" description="Helical" evidence="1">
    <location>
        <begin position="183"/>
        <end position="205"/>
    </location>
</feature>
<feature type="transmembrane region" description="Helical" evidence="1">
    <location>
        <begin position="92"/>
        <end position="109"/>
    </location>
</feature>
<keyword evidence="1" id="KW-1133">Transmembrane helix</keyword>
<dbReference type="Pfam" id="PF01569">
    <property type="entry name" value="PAP2"/>
    <property type="match status" value="1"/>
</dbReference>
<feature type="transmembrane region" description="Helical" evidence="1">
    <location>
        <begin position="257"/>
        <end position="282"/>
    </location>
</feature>